<dbReference type="InterPro" id="IPR003591">
    <property type="entry name" value="Leu-rich_rpt_typical-subtyp"/>
</dbReference>
<evidence type="ECO:0000256" key="3">
    <source>
        <dbReference type="SAM" id="SignalP"/>
    </source>
</evidence>
<dbReference type="InterPro" id="IPR032675">
    <property type="entry name" value="LRR_dom_sf"/>
</dbReference>
<dbReference type="KEGG" id="tut:107366161"/>
<feature type="chain" id="PRO_5004581629" description="LRRCT domain-containing protein" evidence="3">
    <location>
        <begin position="25"/>
        <end position="436"/>
    </location>
</feature>
<dbReference type="SMART" id="SM00369">
    <property type="entry name" value="LRR_TYP"/>
    <property type="match status" value="6"/>
</dbReference>
<dbReference type="PANTHER" id="PTHR24366:SF171">
    <property type="entry name" value="LEUCINE RICH REPEAT NEURONAL 4"/>
    <property type="match status" value="1"/>
</dbReference>
<dbReference type="EMBL" id="CAEY01000330">
    <property type="status" value="NOT_ANNOTATED_CDS"/>
    <property type="molecule type" value="Genomic_DNA"/>
</dbReference>
<dbReference type="Proteomes" id="UP000015104">
    <property type="component" value="Unassembled WGS sequence"/>
</dbReference>
<dbReference type="PANTHER" id="PTHR24366">
    <property type="entry name" value="IG(IMMUNOGLOBULIN) AND LRR(LEUCINE RICH REPEAT) DOMAINS"/>
    <property type="match status" value="1"/>
</dbReference>
<accession>T1KPI4</accession>
<dbReference type="FunFam" id="3.80.10.10:FF:000732">
    <property type="entry name" value="GD11101"/>
    <property type="match status" value="1"/>
</dbReference>
<dbReference type="Gene3D" id="3.80.10.10">
    <property type="entry name" value="Ribonuclease Inhibitor"/>
    <property type="match status" value="1"/>
</dbReference>
<dbReference type="STRING" id="32264.T1KPI4"/>
<reference evidence="4" key="2">
    <citation type="submission" date="2015-06" db="UniProtKB">
        <authorList>
            <consortium name="EnsemblMetazoa"/>
        </authorList>
    </citation>
    <scope>IDENTIFICATION</scope>
</reference>
<dbReference type="eggNOG" id="KOG0619">
    <property type="taxonomic scope" value="Eukaryota"/>
</dbReference>
<evidence type="ECO:0000313" key="5">
    <source>
        <dbReference type="Proteomes" id="UP000015104"/>
    </source>
</evidence>
<protein>
    <recommendedName>
        <fullName evidence="6">LRRCT domain-containing protein</fullName>
    </recommendedName>
</protein>
<dbReference type="OMA" id="AMQDQEN"/>
<dbReference type="HOGENOM" id="CLU_629043_0_0_1"/>
<evidence type="ECO:0000256" key="1">
    <source>
        <dbReference type="ARBA" id="ARBA00022614"/>
    </source>
</evidence>
<dbReference type="AlphaFoldDB" id="T1KPI4"/>
<dbReference type="InterPro" id="IPR001611">
    <property type="entry name" value="Leu-rich_rpt"/>
</dbReference>
<name>T1KPI4_TETUR</name>
<evidence type="ECO:0008006" key="6">
    <source>
        <dbReference type="Google" id="ProtNLM"/>
    </source>
</evidence>
<dbReference type="Pfam" id="PF13855">
    <property type="entry name" value="LRR_8"/>
    <property type="match status" value="2"/>
</dbReference>
<feature type="signal peptide" evidence="3">
    <location>
        <begin position="1"/>
        <end position="24"/>
    </location>
</feature>
<organism evidence="4 5">
    <name type="scientific">Tetranychus urticae</name>
    <name type="common">Two-spotted spider mite</name>
    <dbReference type="NCBI Taxonomy" id="32264"/>
    <lineage>
        <taxon>Eukaryota</taxon>
        <taxon>Metazoa</taxon>
        <taxon>Ecdysozoa</taxon>
        <taxon>Arthropoda</taxon>
        <taxon>Chelicerata</taxon>
        <taxon>Arachnida</taxon>
        <taxon>Acari</taxon>
        <taxon>Acariformes</taxon>
        <taxon>Trombidiformes</taxon>
        <taxon>Prostigmata</taxon>
        <taxon>Eleutherengona</taxon>
        <taxon>Raphignathae</taxon>
        <taxon>Tetranychoidea</taxon>
        <taxon>Tetranychidae</taxon>
        <taxon>Tetranychus</taxon>
    </lineage>
</organism>
<dbReference type="PROSITE" id="PS51450">
    <property type="entry name" value="LRR"/>
    <property type="match status" value="2"/>
</dbReference>
<dbReference type="SUPFAM" id="SSF52058">
    <property type="entry name" value="L domain-like"/>
    <property type="match status" value="1"/>
</dbReference>
<keyword evidence="1" id="KW-0433">Leucine-rich repeat</keyword>
<reference evidence="5" key="1">
    <citation type="submission" date="2011-08" db="EMBL/GenBank/DDBJ databases">
        <authorList>
            <person name="Rombauts S."/>
        </authorList>
    </citation>
    <scope>NUCLEOTIDE SEQUENCE</scope>
    <source>
        <strain evidence="5">London</strain>
    </source>
</reference>
<keyword evidence="5" id="KW-1185">Reference proteome</keyword>
<sequence length="436" mass="49772">MYRKLAIATIVFILFIHLFNRTSATEECFANINDFNDGYCQCEEKSSEVSCSINNVSSDHIFWDAFGNITGFPTSITVNVIDFEVSYFPSSLFLNLPLTVEEVKLKGWSFESIPEIPVAIISQNKSSLRILEITGNENLTAISSFAFSLINSLHRLILSSNSLSNLTANSFNNLIKLRDLRLDNNKIVSLPEKIFKSLKHLGNLTLANNEITSIRRETFTGLSSLVELDINRNKLLIIKNDTFHEMRKLKSLDLTYNFIDTIEQAAFRGLVALESLDLSDNQLRHLPNGVFEYTGNLTLVDLKDNLLTKLDFDLYKQLPKTTFMKDNPWVCDCSLYIHIEKIIEWNIHSKCQYYADFNENGQAVKPVTMLFKQFAEKIEKSPKKAEKCLEVMKTIGKRSHKVVNYTASKFIKSSSNQLMPFMSFIFIMLLLPGLDN</sequence>
<gene>
    <name evidence="4" type="primary">107366161</name>
</gene>
<evidence type="ECO:0000256" key="2">
    <source>
        <dbReference type="ARBA" id="ARBA00022737"/>
    </source>
</evidence>
<dbReference type="OrthoDB" id="10022853at2759"/>
<keyword evidence="2" id="KW-0677">Repeat</keyword>
<dbReference type="EMBL" id="CAEY01000329">
    <property type="status" value="NOT_ANNOTATED_CDS"/>
    <property type="molecule type" value="Genomic_DNA"/>
</dbReference>
<keyword evidence="3" id="KW-0732">Signal</keyword>
<evidence type="ECO:0000313" key="4">
    <source>
        <dbReference type="EnsemblMetazoa" id="tetur17g00590.1"/>
    </source>
</evidence>
<proteinExistence type="predicted"/>
<dbReference type="EnsemblMetazoa" id="tetur17g00590.1">
    <property type="protein sequence ID" value="tetur17g00590.1"/>
    <property type="gene ID" value="tetur17g00590"/>
</dbReference>